<protein>
    <submittedName>
        <fullName evidence="1">Uncharacterized protein</fullName>
    </submittedName>
</protein>
<comment type="caution">
    <text evidence="1">The sequence shown here is derived from an EMBL/GenBank/DDBJ whole genome shotgun (WGS) entry which is preliminary data.</text>
</comment>
<gene>
    <name evidence="1" type="ORF">SteCoe_33156</name>
</gene>
<keyword evidence="2" id="KW-1185">Reference proteome</keyword>
<dbReference type="AlphaFoldDB" id="A0A1R2AXD0"/>
<dbReference type="OrthoDB" id="327244at2759"/>
<dbReference type="Proteomes" id="UP000187209">
    <property type="component" value="Unassembled WGS sequence"/>
</dbReference>
<evidence type="ECO:0000313" key="2">
    <source>
        <dbReference type="Proteomes" id="UP000187209"/>
    </source>
</evidence>
<evidence type="ECO:0000313" key="1">
    <source>
        <dbReference type="EMBL" id="OMJ69178.1"/>
    </source>
</evidence>
<reference evidence="1 2" key="1">
    <citation type="submission" date="2016-11" db="EMBL/GenBank/DDBJ databases">
        <title>The macronuclear genome of Stentor coeruleus: a giant cell with tiny introns.</title>
        <authorList>
            <person name="Slabodnick M."/>
            <person name="Ruby J.G."/>
            <person name="Reiff S.B."/>
            <person name="Swart E.C."/>
            <person name="Gosai S."/>
            <person name="Prabakaran S."/>
            <person name="Witkowska E."/>
            <person name="Larue G.E."/>
            <person name="Fisher S."/>
            <person name="Freeman R.M."/>
            <person name="Gunawardena J."/>
            <person name="Chu W."/>
            <person name="Stover N.A."/>
            <person name="Gregory B.D."/>
            <person name="Nowacki M."/>
            <person name="Derisi J."/>
            <person name="Roy S.W."/>
            <person name="Marshall W.F."/>
            <person name="Sood P."/>
        </authorList>
    </citation>
    <scope>NUCLEOTIDE SEQUENCE [LARGE SCALE GENOMIC DNA]</scope>
    <source>
        <strain evidence="1">WM001</strain>
    </source>
</reference>
<name>A0A1R2AXD0_9CILI</name>
<accession>A0A1R2AXD0</accession>
<organism evidence="1 2">
    <name type="scientific">Stentor coeruleus</name>
    <dbReference type="NCBI Taxonomy" id="5963"/>
    <lineage>
        <taxon>Eukaryota</taxon>
        <taxon>Sar</taxon>
        <taxon>Alveolata</taxon>
        <taxon>Ciliophora</taxon>
        <taxon>Postciliodesmatophora</taxon>
        <taxon>Heterotrichea</taxon>
        <taxon>Heterotrichida</taxon>
        <taxon>Stentoridae</taxon>
        <taxon>Stentor</taxon>
    </lineage>
</organism>
<proteinExistence type="predicted"/>
<dbReference type="EMBL" id="MPUH01001230">
    <property type="protein sequence ID" value="OMJ69178.1"/>
    <property type="molecule type" value="Genomic_DNA"/>
</dbReference>
<sequence>MDFSDYNENLIISAGLNIQISTNIFLIDLLRLDYSQDIRPEFLKTYIKDISKPQGFKYTENLQDFEKKSVILLNDFTACVYSHKFFYITCSNQTNDISRANLNSFIELKNPAEPLEIHNIPRKLGYSYLFVYFIKNLMKQGAEISHVLKSLSFDSIKSSTKDEVASYIYANTKIAAKNLLFKINEAKELFQTDCSDLSVSFQESISNASIIECSSFKANHKPICDILIASNNRSSIVSLEYTISDDTGKAETSFRLSNTISGKFPKMSGSSIAMFETHSKEAKNSFGEYIECMESSRFSSIKVSPYKTITITPLTSPKQSIYSIQEVKNYLIPGIMKNDANESPYEKVIMRKARSPGIRNFSFQDFETKSITTDVCASNDLNRSRTVFEEKKLSCQCQSCHIF</sequence>